<keyword evidence="1" id="KW-1133">Transmembrane helix</keyword>
<feature type="transmembrane region" description="Helical" evidence="1">
    <location>
        <begin position="132"/>
        <end position="148"/>
    </location>
</feature>
<dbReference type="Proteomes" id="UP000254495">
    <property type="component" value="Unassembled WGS sequence"/>
</dbReference>
<name>A0A376VLT8_ECOLX</name>
<evidence type="ECO:0000313" key="3">
    <source>
        <dbReference type="Proteomes" id="UP000254495"/>
    </source>
</evidence>
<proteinExistence type="predicted"/>
<keyword evidence="1" id="KW-0812">Transmembrane</keyword>
<keyword evidence="1" id="KW-0472">Membrane</keyword>
<gene>
    <name evidence="2" type="ORF">NCTC9077_04505</name>
</gene>
<protein>
    <submittedName>
        <fullName evidence="2">Uncharacterized protein</fullName>
    </submittedName>
</protein>
<feature type="transmembrane region" description="Helical" evidence="1">
    <location>
        <begin position="154"/>
        <end position="175"/>
    </location>
</feature>
<feature type="transmembrane region" description="Helical" evidence="1">
    <location>
        <begin position="76"/>
        <end position="93"/>
    </location>
</feature>
<evidence type="ECO:0000256" key="1">
    <source>
        <dbReference type="SAM" id="Phobius"/>
    </source>
</evidence>
<evidence type="ECO:0000313" key="2">
    <source>
        <dbReference type="EMBL" id="STJ12736.1"/>
    </source>
</evidence>
<accession>A0A376VLT8</accession>
<reference evidence="2 3" key="1">
    <citation type="submission" date="2018-06" db="EMBL/GenBank/DDBJ databases">
        <authorList>
            <consortium name="Pathogen Informatics"/>
            <person name="Doyle S."/>
        </authorList>
    </citation>
    <scope>NUCLEOTIDE SEQUENCE [LARGE SCALE GENOMIC DNA]</scope>
    <source>
        <strain evidence="2 3">NCTC9077</strain>
    </source>
</reference>
<dbReference type="EMBL" id="UGCU01000001">
    <property type="protein sequence ID" value="STJ12736.1"/>
    <property type="molecule type" value="Genomic_DNA"/>
</dbReference>
<feature type="transmembrane region" description="Helical" evidence="1">
    <location>
        <begin position="99"/>
        <end position="120"/>
    </location>
</feature>
<feature type="transmembrane region" description="Helical" evidence="1">
    <location>
        <begin position="52"/>
        <end position="69"/>
    </location>
</feature>
<dbReference type="AlphaFoldDB" id="A0A376VLT8"/>
<organism evidence="2 3">
    <name type="scientific">Escherichia coli</name>
    <dbReference type="NCBI Taxonomy" id="562"/>
    <lineage>
        <taxon>Bacteria</taxon>
        <taxon>Pseudomonadati</taxon>
        <taxon>Pseudomonadota</taxon>
        <taxon>Gammaproteobacteria</taxon>
        <taxon>Enterobacterales</taxon>
        <taxon>Enterobacteriaceae</taxon>
        <taxon>Escherichia</taxon>
    </lineage>
</organism>
<feature type="transmembrane region" description="Helical" evidence="1">
    <location>
        <begin position="16"/>
        <end position="40"/>
    </location>
</feature>
<sequence length="178" mass="20801">MQSTNSESPYKFANKLLIGLLACMLYRIITIIITISYTYFTVPHKVHISTNIYIFFSFLFISLIFFVVTFTSSKKVAIIIATLSTILLGVETFNSGLPYRALSMMFSAMLSYFFIFLCNFNFKDKENSKHINVLKVACPILYVFYLFYEHVFFRNVSFIVFSFVILTFFISWLNIKLK</sequence>